<evidence type="ECO:0000313" key="1">
    <source>
        <dbReference type="EMBL" id="MBC8434225.1"/>
    </source>
</evidence>
<comment type="caution">
    <text evidence="1">The sequence shown here is derived from an EMBL/GenBank/DDBJ whole genome shotgun (WGS) entry which is preliminary data.</text>
</comment>
<dbReference type="AlphaFoldDB" id="A0A8J6TUN5"/>
<sequence>MEHVYARMRQRARQIVSRLPPPDFYQDHFSAKELSRQCLDNHPVTAELQAFVAKHLEEDFGHGLKHAVKVAVDAGALMIIENKSAGHAVDFINRRVLIVQCAGLLHDFKRKKDNHAEQGAAYAGKVLKTYPLAPDEIEDVSRAILNHVAFKATIAIKNLEGVLVSDCLYDADKFRWGPDNFQDTIWSMVTFSKTPIVKFMDLYHQGMEKIAKIKDTFRTETGKKYGPQFIDLGLAIGEELFQVIEAEFAHLL</sequence>
<dbReference type="Proteomes" id="UP000605201">
    <property type="component" value="Unassembled WGS sequence"/>
</dbReference>
<protein>
    <recommendedName>
        <fullName evidence="3">HD domain-containing protein</fullName>
    </recommendedName>
</protein>
<accession>A0A8J6TUN5</accession>
<proteinExistence type="predicted"/>
<dbReference type="SUPFAM" id="SSF109604">
    <property type="entry name" value="HD-domain/PDEase-like"/>
    <property type="match status" value="1"/>
</dbReference>
<dbReference type="Gene3D" id="1.10.3210.10">
    <property type="entry name" value="Hypothetical protein af1432"/>
    <property type="match status" value="1"/>
</dbReference>
<dbReference type="EMBL" id="JACNIG010000401">
    <property type="protein sequence ID" value="MBC8434225.1"/>
    <property type="molecule type" value="Genomic_DNA"/>
</dbReference>
<gene>
    <name evidence="1" type="ORF">H8D96_20135</name>
</gene>
<evidence type="ECO:0000313" key="2">
    <source>
        <dbReference type="Proteomes" id="UP000605201"/>
    </source>
</evidence>
<organism evidence="1 2">
    <name type="scientific">Candidatus Desulfatibia vada</name>
    <dbReference type="NCBI Taxonomy" id="2841696"/>
    <lineage>
        <taxon>Bacteria</taxon>
        <taxon>Pseudomonadati</taxon>
        <taxon>Thermodesulfobacteriota</taxon>
        <taxon>Desulfobacteria</taxon>
        <taxon>Desulfobacterales</taxon>
        <taxon>Desulfobacterales incertae sedis</taxon>
        <taxon>Candidatus Desulfatibia</taxon>
    </lineage>
</organism>
<reference evidence="1 2" key="1">
    <citation type="submission" date="2020-08" db="EMBL/GenBank/DDBJ databases">
        <title>Bridging the membrane lipid divide: bacteria of the FCB group superphylum have the potential to synthesize archaeal ether lipids.</title>
        <authorList>
            <person name="Villanueva L."/>
            <person name="Von Meijenfeldt F.A.B."/>
            <person name="Westbye A.B."/>
            <person name="Yadav S."/>
            <person name="Hopmans E.C."/>
            <person name="Dutilh B.E."/>
            <person name="Sinninghe Damste J.S."/>
        </authorList>
    </citation>
    <scope>NUCLEOTIDE SEQUENCE [LARGE SCALE GENOMIC DNA]</scope>
    <source>
        <strain evidence="1">NIOZ-UU17</strain>
    </source>
</reference>
<evidence type="ECO:0008006" key="3">
    <source>
        <dbReference type="Google" id="ProtNLM"/>
    </source>
</evidence>
<name>A0A8J6TUN5_9BACT</name>